<dbReference type="RefSeq" id="WP_078786758.1">
    <property type="nucleotide sequence ID" value="NZ_FMTO01000004.1"/>
</dbReference>
<dbReference type="AlphaFoldDB" id="A0A1T4LRY8"/>
<dbReference type="InterPro" id="IPR001173">
    <property type="entry name" value="Glyco_trans_2-like"/>
</dbReference>
<keyword evidence="3" id="KW-1185">Reference proteome</keyword>
<dbReference type="InterPro" id="IPR029044">
    <property type="entry name" value="Nucleotide-diphossugar_trans"/>
</dbReference>
<name>A0A1T4LRY8_9FIRM</name>
<feature type="domain" description="Glycosyltransferase 2-like" evidence="1">
    <location>
        <begin position="10"/>
        <end position="121"/>
    </location>
</feature>
<dbReference type="OrthoDB" id="1640114at2"/>
<dbReference type="Proteomes" id="UP000189857">
    <property type="component" value="Unassembled WGS sequence"/>
</dbReference>
<dbReference type="EMBL" id="FUXA01000006">
    <property type="protein sequence ID" value="SJZ57490.1"/>
    <property type="molecule type" value="Genomic_DNA"/>
</dbReference>
<dbReference type="GO" id="GO:0016740">
    <property type="term" value="F:transferase activity"/>
    <property type="evidence" value="ECO:0007669"/>
    <property type="project" value="UniProtKB-KW"/>
</dbReference>
<keyword evidence="2" id="KW-0808">Transferase</keyword>
<sequence>MDNQYMYKLTIIIPTKNRQFYCIESMKQIIDATNESVQIIIQDNSDDEKPLKDFCDRLSLERVLYHYNNRVLSFVDNFSEAVEFSLGEYVCMIGDDDGVLPRIMDIVEIAQKEDIDCFIPGLNSVYFWPSDPPIVKGAINGYEYISYLDDTIRVVNPQKSLKALLKRGFQDYQKLDVPRLYHGLVHKRVLNLIKNKAGKYFDGLTPDMFMAVALCFVCNKVLAQNVPVTISGICPKSGSSASASGAHTGSLSDAPHFIGHNNYEWDKRIPYVYSVETIWAETGLKSFDIFNSDKLSISFDSMYFLSRLWAKYPQFHNEIALSAKEQKISVYKICLYSYYIRIYQLFKKVIKRIMRKKKDVIRFYEIFDMVSAAEKADNYIINFTERVL</sequence>
<evidence type="ECO:0000313" key="2">
    <source>
        <dbReference type="EMBL" id="SJZ57490.1"/>
    </source>
</evidence>
<dbReference type="CDD" id="cd00761">
    <property type="entry name" value="Glyco_tranf_GTA_type"/>
    <property type="match status" value="1"/>
</dbReference>
<dbReference type="Pfam" id="PF00535">
    <property type="entry name" value="Glycos_transf_2"/>
    <property type="match status" value="1"/>
</dbReference>
<dbReference type="Gene3D" id="3.90.550.10">
    <property type="entry name" value="Spore Coat Polysaccharide Biosynthesis Protein SpsA, Chain A"/>
    <property type="match status" value="1"/>
</dbReference>
<reference evidence="2 3" key="1">
    <citation type="submission" date="2017-02" db="EMBL/GenBank/DDBJ databases">
        <authorList>
            <person name="Peterson S.W."/>
        </authorList>
    </citation>
    <scope>NUCLEOTIDE SEQUENCE [LARGE SCALE GENOMIC DNA]</scope>
    <source>
        <strain evidence="2 3">ATCC 17233</strain>
    </source>
</reference>
<evidence type="ECO:0000259" key="1">
    <source>
        <dbReference type="Pfam" id="PF00535"/>
    </source>
</evidence>
<proteinExistence type="predicted"/>
<dbReference type="SUPFAM" id="SSF53448">
    <property type="entry name" value="Nucleotide-diphospho-sugar transferases"/>
    <property type="match status" value="1"/>
</dbReference>
<protein>
    <submittedName>
        <fullName evidence="2">Glycosyl transferase family 2</fullName>
    </submittedName>
</protein>
<organism evidence="2 3">
    <name type="scientific">Eubacterium ruminantium</name>
    <dbReference type="NCBI Taxonomy" id="42322"/>
    <lineage>
        <taxon>Bacteria</taxon>
        <taxon>Bacillati</taxon>
        <taxon>Bacillota</taxon>
        <taxon>Clostridia</taxon>
        <taxon>Eubacteriales</taxon>
        <taxon>Eubacteriaceae</taxon>
        <taxon>Eubacterium</taxon>
    </lineage>
</organism>
<gene>
    <name evidence="2" type="ORF">SAMN02745110_00902</name>
</gene>
<evidence type="ECO:0000313" key="3">
    <source>
        <dbReference type="Proteomes" id="UP000189857"/>
    </source>
</evidence>
<accession>A0A1T4LRY8</accession>